<evidence type="ECO:0000256" key="6">
    <source>
        <dbReference type="SAM" id="Phobius"/>
    </source>
</evidence>
<feature type="transmembrane region" description="Helical" evidence="6">
    <location>
        <begin position="410"/>
        <end position="431"/>
    </location>
</feature>
<comment type="subcellular location">
    <subcellularLocation>
        <location evidence="1">Membrane</location>
        <topology evidence="1">Multi-pass membrane protein</topology>
    </subcellularLocation>
</comment>
<evidence type="ECO:0000313" key="7">
    <source>
        <dbReference type="EMBL" id="MEQ2422019.1"/>
    </source>
</evidence>
<keyword evidence="4 6" id="KW-1133">Transmembrane helix</keyword>
<feature type="transmembrane region" description="Helical" evidence="6">
    <location>
        <begin position="155"/>
        <end position="173"/>
    </location>
</feature>
<keyword evidence="5 6" id="KW-0472">Membrane</keyword>
<feature type="transmembrane region" description="Helical" evidence="6">
    <location>
        <begin position="256"/>
        <end position="281"/>
    </location>
</feature>
<name>A0ABV1CV47_9FIRM</name>
<keyword evidence="8" id="KW-1185">Reference proteome</keyword>
<dbReference type="InterPro" id="IPR002293">
    <property type="entry name" value="AA/rel_permease1"/>
</dbReference>
<dbReference type="Proteomes" id="UP001433088">
    <property type="component" value="Unassembled WGS sequence"/>
</dbReference>
<feature type="transmembrane region" description="Helical" evidence="6">
    <location>
        <begin position="93"/>
        <end position="114"/>
    </location>
</feature>
<dbReference type="RefSeq" id="WP_292108375.1">
    <property type="nucleotide sequence ID" value="NZ_JBBMEU010000020.1"/>
</dbReference>
<keyword evidence="2" id="KW-0813">Transport</keyword>
<feature type="transmembrane region" description="Helical" evidence="6">
    <location>
        <begin position="185"/>
        <end position="204"/>
    </location>
</feature>
<keyword evidence="3 6" id="KW-0812">Transmembrane</keyword>
<feature type="transmembrane region" description="Helical" evidence="6">
    <location>
        <begin position="357"/>
        <end position="375"/>
    </location>
</feature>
<accession>A0ABV1CV47</accession>
<protein>
    <submittedName>
        <fullName evidence="7">Amino acid permease</fullName>
    </submittedName>
</protein>
<feature type="transmembrane region" description="Helical" evidence="6">
    <location>
        <begin position="216"/>
        <end position="235"/>
    </location>
</feature>
<evidence type="ECO:0000256" key="5">
    <source>
        <dbReference type="ARBA" id="ARBA00023136"/>
    </source>
</evidence>
<evidence type="ECO:0000256" key="1">
    <source>
        <dbReference type="ARBA" id="ARBA00004141"/>
    </source>
</evidence>
<organism evidence="7 8">
    <name type="scientific">Megasphaera intestinihominis</name>
    <dbReference type="NCBI Taxonomy" id="3133159"/>
    <lineage>
        <taxon>Bacteria</taxon>
        <taxon>Bacillati</taxon>
        <taxon>Bacillota</taxon>
        <taxon>Negativicutes</taxon>
        <taxon>Veillonellales</taxon>
        <taxon>Veillonellaceae</taxon>
        <taxon>Megasphaera</taxon>
    </lineage>
</organism>
<proteinExistence type="predicted"/>
<feature type="transmembrane region" description="Helical" evidence="6">
    <location>
        <begin position="301"/>
        <end position="324"/>
    </location>
</feature>
<evidence type="ECO:0000256" key="3">
    <source>
        <dbReference type="ARBA" id="ARBA00022692"/>
    </source>
</evidence>
<dbReference type="Gene3D" id="1.20.1740.10">
    <property type="entry name" value="Amino acid/polyamine transporter I"/>
    <property type="match status" value="1"/>
</dbReference>
<comment type="caution">
    <text evidence="7">The sequence shown here is derived from an EMBL/GenBank/DDBJ whole genome shotgun (WGS) entry which is preliminary data.</text>
</comment>
<gene>
    <name evidence="7" type="ORF">WMO23_04640</name>
</gene>
<evidence type="ECO:0000256" key="2">
    <source>
        <dbReference type="ARBA" id="ARBA00022448"/>
    </source>
</evidence>
<feature type="transmembrane region" description="Helical" evidence="6">
    <location>
        <begin position="61"/>
        <end position="81"/>
    </location>
</feature>
<dbReference type="PIRSF" id="PIRSF006060">
    <property type="entry name" value="AA_transporter"/>
    <property type="match status" value="1"/>
</dbReference>
<evidence type="ECO:0000313" key="8">
    <source>
        <dbReference type="Proteomes" id="UP001433088"/>
    </source>
</evidence>
<feature type="transmembrane region" description="Helical" evidence="6">
    <location>
        <begin position="381"/>
        <end position="398"/>
    </location>
</feature>
<dbReference type="PANTHER" id="PTHR43243">
    <property type="entry name" value="INNER MEMBRANE TRANSPORTER YGJI-RELATED"/>
    <property type="match status" value="1"/>
</dbReference>
<evidence type="ECO:0000256" key="4">
    <source>
        <dbReference type="ARBA" id="ARBA00022989"/>
    </source>
</evidence>
<feature type="transmembrane region" description="Helical" evidence="6">
    <location>
        <begin position="437"/>
        <end position="455"/>
    </location>
</feature>
<dbReference type="EMBL" id="JBBMEU010000020">
    <property type="protein sequence ID" value="MEQ2422019.1"/>
    <property type="molecule type" value="Genomic_DNA"/>
</dbReference>
<reference evidence="7 8" key="1">
    <citation type="submission" date="2024-03" db="EMBL/GenBank/DDBJ databases">
        <title>Human intestinal bacterial collection.</title>
        <authorList>
            <person name="Pauvert C."/>
            <person name="Hitch T.C.A."/>
            <person name="Clavel T."/>
        </authorList>
    </citation>
    <scope>NUCLEOTIDE SEQUENCE [LARGE SCALE GENOMIC DNA]</scope>
    <source>
        <strain evidence="7 8">CLA-AA-H81</strain>
    </source>
</reference>
<feature type="transmembrane region" description="Helical" evidence="6">
    <location>
        <begin position="27"/>
        <end position="55"/>
    </location>
</feature>
<dbReference type="Pfam" id="PF13520">
    <property type="entry name" value="AA_permease_2"/>
    <property type="match status" value="1"/>
</dbReference>
<sequence>MSKNIFRTKSINQLLSETKQDGGMNRVLGTFGLTMLGIGCIVGTGIFVLTGIAAANYSGPALVISFIIAALACGCAALCYSEFAAMIPVAGSAYTYGYVALGEFWAWVIGWDLILEYTLALSAVSIGWSGYFGNILTNLGLALPKEFITAPEEGGLINLPAMAIIWIITLINMKGITQSSLVNDIIVVIKLAVVGLFIALGISHVEPANWTPFMPYGWSGVFTGASVIFFAYIGFDAVSTAAEEVKNPQKDLPRGIILSLIICTILYIAVSAILTGMVPYLQFKTTAAPVAYALQLVGYHWGAAAVSVGAICGLTSVLLVMSLGQSRILFVMSRDGLLPRFFGHINKTTKTPVRSSLLVAIVSSILAGLVPIGIVAEMVNIGTLAAFIIVSASVIVLRKKAPDRVRPFRCPCVPLVPILSILFCGILVIMLPTVTQIRFIVWLAIGLVIYFGYGYKHSIITKAQKGTLNAAPAAAADETARVPSVHEGAHSTIEH</sequence>
<dbReference type="PANTHER" id="PTHR43243:SF4">
    <property type="entry name" value="CATIONIC AMINO ACID TRANSPORTER 4"/>
    <property type="match status" value="1"/>
</dbReference>